<feature type="compositionally biased region" description="Basic and acidic residues" evidence="2">
    <location>
        <begin position="279"/>
        <end position="289"/>
    </location>
</feature>
<dbReference type="GO" id="GO:0005634">
    <property type="term" value="C:nucleus"/>
    <property type="evidence" value="ECO:0007669"/>
    <property type="project" value="UniProtKB-SubCell"/>
</dbReference>
<dbReference type="PROSITE" id="PS51029">
    <property type="entry name" value="MADF"/>
    <property type="match status" value="1"/>
</dbReference>
<feature type="region of interest" description="Disordered" evidence="2">
    <location>
        <begin position="274"/>
        <end position="297"/>
    </location>
</feature>
<protein>
    <submittedName>
        <fullName evidence="5">AAEL001879-PA</fullName>
    </submittedName>
</protein>
<dbReference type="HOGENOM" id="CLU_693025_0_0_1"/>
<dbReference type="EMBL" id="CH477230">
    <property type="protein sequence ID" value="EAT46977.1"/>
    <property type="molecule type" value="Genomic_DNA"/>
</dbReference>
<dbReference type="PaxDb" id="7159-AAEL001879-PA"/>
<dbReference type="Proteomes" id="UP000682892">
    <property type="component" value="Unassembled WGS sequence"/>
</dbReference>
<comment type="subcellular location">
    <subcellularLocation>
        <location evidence="1">Nucleus</location>
    </subcellularLocation>
</comment>
<reference evidence="5" key="1">
    <citation type="submission" date="2005-10" db="EMBL/GenBank/DDBJ databases">
        <authorList>
            <person name="Loftus B.J."/>
            <person name="Nene V.M."/>
            <person name="Hannick L.I."/>
            <person name="Bidwell S."/>
            <person name="Haas B."/>
            <person name="Amedeo P."/>
            <person name="Orvis J."/>
            <person name="Wortman J.R."/>
            <person name="White O.R."/>
            <person name="Salzberg S."/>
            <person name="Shumway M."/>
            <person name="Koo H."/>
            <person name="Zhao Y."/>
            <person name="Holmes M."/>
            <person name="Miller J."/>
            <person name="Schatz M."/>
            <person name="Pop M."/>
            <person name="Pai G."/>
            <person name="Utterback T."/>
            <person name="Rogers Y.-H."/>
            <person name="Kravitz S."/>
            <person name="Fraser C.M."/>
        </authorList>
    </citation>
    <scope>NUCLEOTIDE SEQUENCE</scope>
    <source>
        <strain evidence="5">Liverpool</strain>
    </source>
</reference>
<dbReference type="SMART" id="SM00595">
    <property type="entry name" value="MADF"/>
    <property type="match status" value="1"/>
</dbReference>
<accession>Q17JT5</accession>
<dbReference type="GO" id="GO:0003677">
    <property type="term" value="F:DNA binding"/>
    <property type="evidence" value="ECO:0007669"/>
    <property type="project" value="InterPro"/>
</dbReference>
<dbReference type="PANTHER" id="PTHR12243">
    <property type="entry name" value="MADF DOMAIN TRANSCRIPTION FACTOR"/>
    <property type="match status" value="1"/>
</dbReference>
<gene>
    <name evidence="5" type="ORF">AaeL_AAEL001879</name>
</gene>
<dbReference type="OrthoDB" id="5803771at2759"/>
<feature type="compositionally biased region" description="Polar residues" evidence="2">
    <location>
        <begin position="354"/>
        <end position="372"/>
    </location>
</feature>
<dbReference type="PhylomeDB" id="Q17JT5"/>
<feature type="domain" description="MADF" evidence="3">
    <location>
        <begin position="60"/>
        <end position="143"/>
    </location>
</feature>
<dbReference type="eggNOG" id="ENOG502TB36">
    <property type="taxonomic scope" value="Eukaryota"/>
</dbReference>
<dbReference type="InterPro" id="IPR006578">
    <property type="entry name" value="MADF-dom"/>
</dbReference>
<evidence type="ECO:0000256" key="1">
    <source>
        <dbReference type="PROSITE-ProRule" id="PRU00371"/>
    </source>
</evidence>
<feature type="region of interest" description="Disordered" evidence="2">
    <location>
        <begin position="330"/>
        <end position="413"/>
    </location>
</feature>
<dbReference type="InterPro" id="IPR004210">
    <property type="entry name" value="BESS_motif"/>
</dbReference>
<feature type="domain" description="BESS" evidence="4">
    <location>
        <begin position="412"/>
        <end position="451"/>
    </location>
</feature>
<dbReference type="Pfam" id="PF02944">
    <property type="entry name" value="BESS"/>
    <property type="match status" value="1"/>
</dbReference>
<dbReference type="PROSITE" id="PS51031">
    <property type="entry name" value="BESS"/>
    <property type="match status" value="1"/>
</dbReference>
<dbReference type="AlphaFoldDB" id="Q17JT5"/>
<dbReference type="GO" id="GO:0006357">
    <property type="term" value="P:regulation of transcription by RNA polymerase II"/>
    <property type="evidence" value="ECO:0007669"/>
    <property type="project" value="TreeGrafter"/>
</dbReference>
<sequence length="456" mass="52468">MFQIIKTGQLKSNPKQSQLHYVNFARKDCSSPPPLVLSAAAYTHMSSGGKRQFVKVNEEMFVNEIKKRPILYNTHLKDYKKFSTRHEAWAEVAVAMNLSEGECKKRWRSLRDAFMKVVRNKNEEEQKTWLHYRLLEFLLPYIGDRSRRPSRTVELMDDFDEDTEYVEIEEDMDIFEESREPITVSYVTEDGKEVFQMLQDPDTIPEGAVIGIEETEEEDEGEEEEMFPAMHHTEQMTPNENLHSQDNNTNSFMYEERLDSTMLELQEAFESSRQASFVESREDDIKQEALSEAEGSEIHVEEIEMDSLISEQPDDYQTDTQSEAQHLMEPIPPSTQESPPLDLLEPNHEPDPSLPTTVQTSMASPVTNSALSTPAEKLEPIANPPTNPPAAVSREEPSNREPDAKSSSSTCMDSDERFLLSCAPILRRLPNKKNQLARLRIQQLLFELEYDEKYSS</sequence>
<dbReference type="PANTHER" id="PTHR12243:SF67">
    <property type="entry name" value="COREPRESSOR OF PANGOLIN, ISOFORM A-RELATED"/>
    <property type="match status" value="1"/>
</dbReference>
<dbReference type="OMA" id="STRHEAW"/>
<reference evidence="5" key="3">
    <citation type="submission" date="2012-09" db="EMBL/GenBank/DDBJ databases">
        <authorList>
            <consortium name="VectorBase"/>
        </authorList>
    </citation>
    <scope>NUCLEOTIDE SEQUENCE</scope>
    <source>
        <strain evidence="5">Liverpool</strain>
    </source>
</reference>
<dbReference type="InterPro" id="IPR039353">
    <property type="entry name" value="TF_Adf1"/>
</dbReference>
<dbReference type="GO" id="GO:0005667">
    <property type="term" value="C:transcription regulator complex"/>
    <property type="evidence" value="ECO:0007669"/>
    <property type="project" value="TreeGrafter"/>
</dbReference>
<reference evidence="5" key="2">
    <citation type="journal article" date="2007" name="Science">
        <title>Genome sequence of Aedes aegypti, a major arbovirus vector.</title>
        <authorList>
            <person name="Nene V."/>
            <person name="Wortman J.R."/>
            <person name="Lawson D."/>
            <person name="Haas B."/>
            <person name="Kodira C."/>
            <person name="Tu Z.J."/>
            <person name="Loftus B."/>
            <person name="Xi Z."/>
            <person name="Megy K."/>
            <person name="Grabherr M."/>
            <person name="Ren Q."/>
            <person name="Zdobnov E.M."/>
            <person name="Lobo N.F."/>
            <person name="Campbell K.S."/>
            <person name="Brown S.E."/>
            <person name="Bonaldo M.F."/>
            <person name="Zhu J."/>
            <person name="Sinkins S.P."/>
            <person name="Hogenkamp D.G."/>
            <person name="Amedeo P."/>
            <person name="Arensburger P."/>
            <person name="Atkinson P.W."/>
            <person name="Bidwell S."/>
            <person name="Biedler J."/>
            <person name="Birney E."/>
            <person name="Bruggner R.V."/>
            <person name="Costas J."/>
            <person name="Coy M.R."/>
            <person name="Crabtree J."/>
            <person name="Crawford M."/>
            <person name="Debruyn B."/>
            <person name="Decaprio D."/>
            <person name="Eiglmeier K."/>
            <person name="Eisenstadt E."/>
            <person name="El-Dorry H."/>
            <person name="Gelbart W.M."/>
            <person name="Gomes S.L."/>
            <person name="Hammond M."/>
            <person name="Hannick L.I."/>
            <person name="Hogan J.R."/>
            <person name="Holmes M.H."/>
            <person name="Jaffe D."/>
            <person name="Johnston J.S."/>
            <person name="Kennedy R.C."/>
            <person name="Koo H."/>
            <person name="Kravitz S."/>
            <person name="Kriventseva E.V."/>
            <person name="Kulp D."/>
            <person name="Labutti K."/>
            <person name="Lee E."/>
            <person name="Li S."/>
            <person name="Lovin D.D."/>
            <person name="Mao C."/>
            <person name="Mauceli E."/>
            <person name="Menck C.F."/>
            <person name="Miller J.R."/>
            <person name="Montgomery P."/>
            <person name="Mori A."/>
            <person name="Nascimento A.L."/>
            <person name="Naveira H.F."/>
            <person name="Nusbaum C."/>
            <person name="O'leary S."/>
            <person name="Orvis J."/>
            <person name="Pertea M."/>
            <person name="Quesneville H."/>
            <person name="Reidenbach K.R."/>
            <person name="Rogers Y.H."/>
            <person name="Roth C.W."/>
            <person name="Schneider J.R."/>
            <person name="Schatz M."/>
            <person name="Shumway M."/>
            <person name="Stanke M."/>
            <person name="Stinson E.O."/>
            <person name="Tubio J.M."/>
            <person name="Vanzee J.P."/>
            <person name="Verjovski-Almeida S."/>
            <person name="Werner D."/>
            <person name="White O."/>
            <person name="Wyder S."/>
            <person name="Zeng Q."/>
            <person name="Zhao Q."/>
            <person name="Zhao Y."/>
            <person name="Hill C.A."/>
            <person name="Raikhel A.S."/>
            <person name="Soares M.B."/>
            <person name="Knudson D.L."/>
            <person name="Lee N.H."/>
            <person name="Galagan J."/>
            <person name="Salzberg S.L."/>
            <person name="Paulsen I.T."/>
            <person name="Dimopoulos G."/>
            <person name="Collins F.H."/>
            <person name="Birren B."/>
            <person name="Fraser-Liggett C.M."/>
            <person name="Severson D.W."/>
        </authorList>
    </citation>
    <scope>NUCLEOTIDE SEQUENCE [LARGE SCALE GENOMIC DNA]</scope>
    <source>
        <strain evidence="5">Liverpool</strain>
    </source>
</reference>
<feature type="compositionally biased region" description="Basic and acidic residues" evidence="2">
    <location>
        <begin position="393"/>
        <end position="404"/>
    </location>
</feature>
<organism evidence="5 6">
    <name type="scientific">Aedes aegypti</name>
    <name type="common">Yellowfever mosquito</name>
    <name type="synonym">Culex aegypti</name>
    <dbReference type="NCBI Taxonomy" id="7159"/>
    <lineage>
        <taxon>Eukaryota</taxon>
        <taxon>Metazoa</taxon>
        <taxon>Ecdysozoa</taxon>
        <taxon>Arthropoda</taxon>
        <taxon>Hexapoda</taxon>
        <taxon>Insecta</taxon>
        <taxon>Pterygota</taxon>
        <taxon>Neoptera</taxon>
        <taxon>Endopterygota</taxon>
        <taxon>Diptera</taxon>
        <taxon>Nematocera</taxon>
        <taxon>Culicoidea</taxon>
        <taxon>Culicidae</taxon>
        <taxon>Culicinae</taxon>
        <taxon>Aedini</taxon>
        <taxon>Aedes</taxon>
        <taxon>Stegomyia</taxon>
    </lineage>
</organism>
<name>Q17JT5_AEDAE</name>
<evidence type="ECO:0000259" key="4">
    <source>
        <dbReference type="PROSITE" id="PS51031"/>
    </source>
</evidence>
<dbReference type="VEuPathDB" id="VectorBase:AAEL001879"/>
<keyword evidence="1" id="KW-0539">Nucleus</keyword>
<evidence type="ECO:0000313" key="6">
    <source>
        <dbReference type="Proteomes" id="UP000682892"/>
    </source>
</evidence>
<evidence type="ECO:0000256" key="2">
    <source>
        <dbReference type="SAM" id="MobiDB-lite"/>
    </source>
</evidence>
<evidence type="ECO:0000313" key="5">
    <source>
        <dbReference type="EMBL" id="EAT46977.1"/>
    </source>
</evidence>
<dbReference type="Pfam" id="PF10545">
    <property type="entry name" value="MADF_DNA_bdg"/>
    <property type="match status" value="1"/>
</dbReference>
<dbReference type="KEGG" id="aag:5572818"/>
<proteinExistence type="predicted"/>
<evidence type="ECO:0000259" key="3">
    <source>
        <dbReference type="PROSITE" id="PS51029"/>
    </source>
</evidence>